<feature type="region of interest" description="Disordered" evidence="2">
    <location>
        <begin position="1"/>
        <end position="63"/>
    </location>
</feature>
<protein>
    <submittedName>
        <fullName evidence="3">Uncharacterized protein</fullName>
    </submittedName>
</protein>
<accession>A0A426XQ78</accession>
<proteinExistence type="predicted"/>
<dbReference type="AlphaFoldDB" id="A0A426XQ78"/>
<evidence type="ECO:0000256" key="1">
    <source>
        <dbReference type="SAM" id="Coils"/>
    </source>
</evidence>
<comment type="caution">
    <text evidence="3">The sequence shown here is derived from an EMBL/GenBank/DDBJ whole genome shotgun (WGS) entry which is preliminary data.</text>
</comment>
<feature type="compositionally biased region" description="Low complexity" evidence="2">
    <location>
        <begin position="47"/>
        <end position="56"/>
    </location>
</feature>
<evidence type="ECO:0000313" key="4">
    <source>
        <dbReference type="Proteomes" id="UP000287651"/>
    </source>
</evidence>
<organism evidence="3 4">
    <name type="scientific">Ensete ventricosum</name>
    <name type="common">Abyssinian banana</name>
    <name type="synonym">Musa ensete</name>
    <dbReference type="NCBI Taxonomy" id="4639"/>
    <lineage>
        <taxon>Eukaryota</taxon>
        <taxon>Viridiplantae</taxon>
        <taxon>Streptophyta</taxon>
        <taxon>Embryophyta</taxon>
        <taxon>Tracheophyta</taxon>
        <taxon>Spermatophyta</taxon>
        <taxon>Magnoliopsida</taxon>
        <taxon>Liliopsida</taxon>
        <taxon>Zingiberales</taxon>
        <taxon>Musaceae</taxon>
        <taxon>Ensete</taxon>
    </lineage>
</organism>
<name>A0A426XQ78_ENSVE</name>
<gene>
    <name evidence="3" type="ORF">B296_00044823</name>
</gene>
<evidence type="ECO:0000313" key="3">
    <source>
        <dbReference type="EMBL" id="RRT41666.1"/>
    </source>
</evidence>
<dbReference type="Proteomes" id="UP000287651">
    <property type="component" value="Unassembled WGS sequence"/>
</dbReference>
<reference evidence="3 4" key="1">
    <citation type="journal article" date="2014" name="Agronomy (Basel)">
        <title>A Draft Genome Sequence for Ensete ventricosum, the Drought-Tolerant Tree Against Hunger.</title>
        <authorList>
            <person name="Harrison J."/>
            <person name="Moore K.A."/>
            <person name="Paszkiewicz K."/>
            <person name="Jones T."/>
            <person name="Grant M."/>
            <person name="Ambacheew D."/>
            <person name="Muzemil S."/>
            <person name="Studholme D.J."/>
        </authorList>
    </citation>
    <scope>NUCLEOTIDE SEQUENCE [LARGE SCALE GENOMIC DNA]</scope>
</reference>
<evidence type="ECO:0000256" key="2">
    <source>
        <dbReference type="SAM" id="MobiDB-lite"/>
    </source>
</evidence>
<feature type="coiled-coil region" evidence="1">
    <location>
        <begin position="123"/>
        <end position="183"/>
    </location>
</feature>
<feature type="compositionally biased region" description="Basic and acidic residues" evidence="2">
    <location>
        <begin position="30"/>
        <end position="46"/>
    </location>
</feature>
<keyword evidence="1" id="KW-0175">Coiled coil</keyword>
<sequence>MVPEAFGKRLAEAPSGSWKNAKVPSHCKSHREGEKIKSQAAKDKEPTTAAEGTPTPRARPKSVKELCSAHLREDGRDYYVISISNRPDAIVDVPFEFDLSPLTHSQHYYMALIDRVHDVGRVISALDNKLDILRKNVQRLKEGGDLGIIAMAKLCTSEAQILADHLKTDLEEAIRRRELLEKELSETWKTLSDSRDHLAEARG</sequence>
<feature type="compositionally biased region" description="Basic and acidic residues" evidence="2">
    <location>
        <begin position="1"/>
        <end position="11"/>
    </location>
</feature>
<dbReference type="EMBL" id="AMZH03018397">
    <property type="protein sequence ID" value="RRT41666.1"/>
    <property type="molecule type" value="Genomic_DNA"/>
</dbReference>